<evidence type="ECO:0000313" key="1">
    <source>
        <dbReference type="EMBL" id="OQE87097.1"/>
    </source>
</evidence>
<dbReference type="EMBL" id="MOOB01000020">
    <property type="protein sequence ID" value="OQE87097.1"/>
    <property type="molecule type" value="Genomic_DNA"/>
</dbReference>
<keyword evidence="2" id="KW-1185">Reference proteome</keyword>
<dbReference type="AlphaFoldDB" id="A0A1V6YI36"/>
<comment type="caution">
    <text evidence="1">The sequence shown here is derived from an EMBL/GenBank/DDBJ whole genome shotgun (WGS) entry which is preliminary data.</text>
</comment>
<evidence type="ECO:0000313" key="2">
    <source>
        <dbReference type="Proteomes" id="UP000191691"/>
    </source>
</evidence>
<gene>
    <name evidence="1" type="ORF">PENNAL_c0020G08283</name>
</gene>
<sequence length="170" mass="18616">MLWSPFDEKGRQAATEATTLNPLSCLGNAATAAYYHRSAALPLESLQPLVYTALSLVILECPTMGAILPGTLQFIQLRDGRDEEVDALVEEQQNIMIHSPMSWHHADTARLLVDCSASTTTLTGLMQAVLAMSLFANLPSEFSTGWNMPSAWNEARRIHTASKTERGGKR</sequence>
<organism evidence="1 2">
    <name type="scientific">Penicillium nalgiovense</name>
    <dbReference type="NCBI Taxonomy" id="60175"/>
    <lineage>
        <taxon>Eukaryota</taxon>
        <taxon>Fungi</taxon>
        <taxon>Dikarya</taxon>
        <taxon>Ascomycota</taxon>
        <taxon>Pezizomycotina</taxon>
        <taxon>Eurotiomycetes</taxon>
        <taxon>Eurotiomycetidae</taxon>
        <taxon>Eurotiales</taxon>
        <taxon>Aspergillaceae</taxon>
        <taxon>Penicillium</taxon>
    </lineage>
</organism>
<proteinExistence type="predicted"/>
<accession>A0A1V6YI36</accession>
<protein>
    <submittedName>
        <fullName evidence="1">Uncharacterized protein</fullName>
    </submittedName>
</protein>
<name>A0A1V6YI36_PENNA</name>
<dbReference type="STRING" id="60175.A0A1V6YI36"/>
<dbReference type="Proteomes" id="UP000191691">
    <property type="component" value="Unassembled WGS sequence"/>
</dbReference>
<reference evidence="2" key="1">
    <citation type="journal article" date="2017" name="Nat. Microbiol.">
        <title>Global analysis of biosynthetic gene clusters reveals vast potential of secondary metabolite production in Penicillium species.</title>
        <authorList>
            <person name="Nielsen J.C."/>
            <person name="Grijseels S."/>
            <person name="Prigent S."/>
            <person name="Ji B."/>
            <person name="Dainat J."/>
            <person name="Nielsen K.F."/>
            <person name="Frisvad J.C."/>
            <person name="Workman M."/>
            <person name="Nielsen J."/>
        </authorList>
    </citation>
    <scope>NUCLEOTIDE SEQUENCE [LARGE SCALE GENOMIC DNA]</scope>
    <source>
        <strain evidence="2">IBT 13039</strain>
    </source>
</reference>